<sequence>MTDAESPRDHAPGTGAGRGAPGQWFGTPDDEELEDFPDAPAPYPPPPGAPGQPADPAGGAGSYAPAGGYADAYPLPDEPTAPLPPSTGQPGYPADPRRATDPGHPPAEPADYWPVPPREPVEAGPERGRGRRRRDVPAGPVAPQPAGPVSSVAGPARPHGVPSDARRGSRRPWALPLAALAAAAALTAGVLVVNRVLTPPNPFLEGGTEYAATGADGATGTVRLVPTGTGTGVVLEPDGLPAAPEGSYYAAWLRGPDGATVPLGSFHERRTGIPIFLWSAVEPAAFPELVVTLQSENDQPGPTGPEVLTARLG</sequence>
<evidence type="ECO:0000313" key="3">
    <source>
        <dbReference type="EMBL" id="MDR7275095.1"/>
    </source>
</evidence>
<dbReference type="InterPro" id="IPR018764">
    <property type="entry name" value="RskA_C"/>
</dbReference>
<dbReference type="Pfam" id="PF10099">
    <property type="entry name" value="RskA_C"/>
    <property type="match status" value="1"/>
</dbReference>
<dbReference type="GO" id="GO:0005886">
    <property type="term" value="C:plasma membrane"/>
    <property type="evidence" value="ECO:0007669"/>
    <property type="project" value="InterPro"/>
</dbReference>
<proteinExistence type="predicted"/>
<evidence type="ECO:0000259" key="2">
    <source>
        <dbReference type="Pfam" id="PF10099"/>
    </source>
</evidence>
<feature type="region of interest" description="Disordered" evidence="1">
    <location>
        <begin position="1"/>
        <end position="169"/>
    </location>
</feature>
<keyword evidence="4" id="KW-1185">Reference proteome</keyword>
<feature type="compositionally biased region" description="Pro residues" evidence="1">
    <location>
        <begin position="39"/>
        <end position="50"/>
    </location>
</feature>
<feature type="compositionally biased region" description="Low complexity" evidence="1">
    <location>
        <begin position="51"/>
        <end position="75"/>
    </location>
</feature>
<gene>
    <name evidence="3" type="ORF">J2S41_001873</name>
</gene>
<dbReference type="EMBL" id="JAVDYB010000001">
    <property type="protein sequence ID" value="MDR7275095.1"/>
    <property type="molecule type" value="Genomic_DNA"/>
</dbReference>
<accession>A0AAE3YMC3</accession>
<protein>
    <recommendedName>
        <fullName evidence="2">Anti-sigma K factor RskA C-terminal domain-containing protein</fullName>
    </recommendedName>
</protein>
<dbReference type="RefSeq" id="WP_310365637.1">
    <property type="nucleotide sequence ID" value="NZ_JAVDYB010000001.1"/>
</dbReference>
<organism evidence="3 4">
    <name type="scientific">Catenuloplanes atrovinosus</name>
    <dbReference type="NCBI Taxonomy" id="137266"/>
    <lineage>
        <taxon>Bacteria</taxon>
        <taxon>Bacillati</taxon>
        <taxon>Actinomycetota</taxon>
        <taxon>Actinomycetes</taxon>
        <taxon>Micromonosporales</taxon>
        <taxon>Micromonosporaceae</taxon>
        <taxon>Catenuloplanes</taxon>
    </lineage>
</organism>
<feature type="compositionally biased region" description="Pro residues" evidence="1">
    <location>
        <begin position="103"/>
        <end position="118"/>
    </location>
</feature>
<comment type="caution">
    <text evidence="3">The sequence shown here is derived from an EMBL/GenBank/DDBJ whole genome shotgun (WGS) entry which is preliminary data.</text>
</comment>
<evidence type="ECO:0000256" key="1">
    <source>
        <dbReference type="SAM" id="MobiDB-lite"/>
    </source>
</evidence>
<dbReference type="Proteomes" id="UP001183643">
    <property type="component" value="Unassembled WGS sequence"/>
</dbReference>
<feature type="compositionally biased region" description="Pro residues" evidence="1">
    <location>
        <begin position="76"/>
        <end position="87"/>
    </location>
</feature>
<feature type="compositionally biased region" description="Acidic residues" evidence="1">
    <location>
        <begin position="28"/>
        <end position="37"/>
    </location>
</feature>
<feature type="domain" description="Anti-sigma K factor RskA C-terminal" evidence="2">
    <location>
        <begin position="180"/>
        <end position="305"/>
    </location>
</feature>
<feature type="compositionally biased region" description="Basic and acidic residues" evidence="1">
    <location>
        <begin position="119"/>
        <end position="128"/>
    </location>
</feature>
<name>A0AAE3YMC3_9ACTN</name>
<reference evidence="3" key="1">
    <citation type="submission" date="2023-07" db="EMBL/GenBank/DDBJ databases">
        <title>Sequencing the genomes of 1000 actinobacteria strains.</title>
        <authorList>
            <person name="Klenk H.-P."/>
        </authorList>
    </citation>
    <scope>NUCLEOTIDE SEQUENCE</scope>
    <source>
        <strain evidence="3">DSM 44707</strain>
    </source>
</reference>
<feature type="compositionally biased region" description="Basic and acidic residues" evidence="1">
    <location>
        <begin position="1"/>
        <end position="11"/>
    </location>
</feature>
<dbReference type="AlphaFoldDB" id="A0AAE3YMC3"/>
<evidence type="ECO:0000313" key="4">
    <source>
        <dbReference type="Proteomes" id="UP001183643"/>
    </source>
</evidence>